<feature type="domain" description="HTH tetR-type" evidence="5">
    <location>
        <begin position="6"/>
        <end position="66"/>
    </location>
</feature>
<dbReference type="InterPro" id="IPR011075">
    <property type="entry name" value="TetR_C"/>
</dbReference>
<keyword evidence="3" id="KW-0804">Transcription</keyword>
<dbReference type="InterPro" id="IPR036271">
    <property type="entry name" value="Tet_transcr_reg_TetR-rel_C_sf"/>
</dbReference>
<keyword evidence="1" id="KW-0805">Transcription regulation</keyword>
<keyword evidence="7" id="KW-1185">Reference proteome</keyword>
<gene>
    <name evidence="6" type="ORF">DXN05_19820</name>
</gene>
<evidence type="ECO:0000256" key="4">
    <source>
        <dbReference type="PROSITE-ProRule" id="PRU00335"/>
    </source>
</evidence>
<dbReference type="PRINTS" id="PR00455">
    <property type="entry name" value="HTHTETR"/>
</dbReference>
<organism evidence="6 7">
    <name type="scientific">Deminuibacter soli</name>
    <dbReference type="NCBI Taxonomy" id="2291815"/>
    <lineage>
        <taxon>Bacteria</taxon>
        <taxon>Pseudomonadati</taxon>
        <taxon>Bacteroidota</taxon>
        <taxon>Chitinophagia</taxon>
        <taxon>Chitinophagales</taxon>
        <taxon>Chitinophagaceae</taxon>
        <taxon>Deminuibacter</taxon>
    </lineage>
</organism>
<evidence type="ECO:0000256" key="3">
    <source>
        <dbReference type="ARBA" id="ARBA00023163"/>
    </source>
</evidence>
<dbReference type="PANTHER" id="PTHR47506">
    <property type="entry name" value="TRANSCRIPTIONAL REGULATORY PROTEIN"/>
    <property type="match status" value="1"/>
</dbReference>
<dbReference type="RefSeq" id="WP_116849029.1">
    <property type="nucleotide sequence ID" value="NZ_QTJU01000009.1"/>
</dbReference>
<dbReference type="Gene3D" id="1.10.10.60">
    <property type="entry name" value="Homeodomain-like"/>
    <property type="match status" value="1"/>
</dbReference>
<evidence type="ECO:0000256" key="2">
    <source>
        <dbReference type="ARBA" id="ARBA00023125"/>
    </source>
</evidence>
<dbReference type="AlphaFoldDB" id="A0A3E1NES1"/>
<comment type="caution">
    <text evidence="6">The sequence shown here is derived from an EMBL/GenBank/DDBJ whole genome shotgun (WGS) entry which is preliminary data.</text>
</comment>
<dbReference type="Gene3D" id="1.10.357.10">
    <property type="entry name" value="Tetracycline Repressor, domain 2"/>
    <property type="match status" value="1"/>
</dbReference>
<dbReference type="Pfam" id="PF16925">
    <property type="entry name" value="TetR_C_13"/>
    <property type="match status" value="1"/>
</dbReference>
<dbReference type="GO" id="GO:0003677">
    <property type="term" value="F:DNA binding"/>
    <property type="evidence" value="ECO:0007669"/>
    <property type="project" value="UniProtKB-UniRule"/>
</dbReference>
<evidence type="ECO:0000259" key="5">
    <source>
        <dbReference type="PROSITE" id="PS50977"/>
    </source>
</evidence>
<evidence type="ECO:0000313" key="6">
    <source>
        <dbReference type="EMBL" id="RFM26476.1"/>
    </source>
</evidence>
<dbReference type="EMBL" id="QTJU01000009">
    <property type="protein sequence ID" value="RFM26476.1"/>
    <property type="molecule type" value="Genomic_DNA"/>
</dbReference>
<dbReference type="Proteomes" id="UP000261284">
    <property type="component" value="Unassembled WGS sequence"/>
</dbReference>
<reference evidence="6 7" key="1">
    <citation type="submission" date="2018-08" db="EMBL/GenBank/DDBJ databases">
        <title>Chitinophagaceae sp. K23C18032701, a novel bacterium isolated from forest soil.</title>
        <authorList>
            <person name="Wang C."/>
        </authorList>
    </citation>
    <scope>NUCLEOTIDE SEQUENCE [LARGE SCALE GENOMIC DNA]</scope>
    <source>
        <strain evidence="6 7">K23C18032701</strain>
    </source>
</reference>
<protein>
    <submittedName>
        <fullName evidence="6">TetR/AcrR family transcriptional regulator</fullName>
    </submittedName>
</protein>
<dbReference type="Pfam" id="PF00440">
    <property type="entry name" value="TetR_N"/>
    <property type="match status" value="1"/>
</dbReference>
<dbReference type="InterPro" id="IPR009057">
    <property type="entry name" value="Homeodomain-like_sf"/>
</dbReference>
<dbReference type="OrthoDB" id="9795242at2"/>
<dbReference type="PANTHER" id="PTHR47506:SF1">
    <property type="entry name" value="HTH-TYPE TRANSCRIPTIONAL REGULATOR YJDC"/>
    <property type="match status" value="1"/>
</dbReference>
<dbReference type="SUPFAM" id="SSF46689">
    <property type="entry name" value="Homeodomain-like"/>
    <property type="match status" value="1"/>
</dbReference>
<dbReference type="PROSITE" id="PS50977">
    <property type="entry name" value="HTH_TETR_2"/>
    <property type="match status" value="1"/>
</dbReference>
<sequence>MARTKEFDEKEVLDKAVNLFWEKGYDATSAQDLVDALGISRSSLYDTFGDKRALFIQALRYYQQTKSNVMIAQLDAATDEAATIRNLFKAIVEETGSEAVVKGCFMVNTGVELSLHDAEINALVKNNNDGVEDALTRIIQRGQDKGVFTRKKTARSLAHFLFNNISGLRVAARSGVSKRVMEETIDVVLSALQ</sequence>
<proteinExistence type="predicted"/>
<evidence type="ECO:0000313" key="7">
    <source>
        <dbReference type="Proteomes" id="UP000261284"/>
    </source>
</evidence>
<dbReference type="InterPro" id="IPR001647">
    <property type="entry name" value="HTH_TetR"/>
</dbReference>
<accession>A0A3E1NES1</accession>
<name>A0A3E1NES1_9BACT</name>
<keyword evidence="2 4" id="KW-0238">DNA-binding</keyword>
<feature type="DNA-binding region" description="H-T-H motif" evidence="4">
    <location>
        <begin position="29"/>
        <end position="48"/>
    </location>
</feature>
<evidence type="ECO:0000256" key="1">
    <source>
        <dbReference type="ARBA" id="ARBA00023015"/>
    </source>
</evidence>
<dbReference type="SUPFAM" id="SSF48498">
    <property type="entry name" value="Tetracyclin repressor-like, C-terminal domain"/>
    <property type="match status" value="1"/>
</dbReference>